<organism evidence="2 3">
    <name type="scientific">Actinia tenebrosa</name>
    <name type="common">Australian red waratah sea anemone</name>
    <dbReference type="NCBI Taxonomy" id="6105"/>
    <lineage>
        <taxon>Eukaryota</taxon>
        <taxon>Metazoa</taxon>
        <taxon>Cnidaria</taxon>
        <taxon>Anthozoa</taxon>
        <taxon>Hexacorallia</taxon>
        <taxon>Actiniaria</taxon>
        <taxon>Actiniidae</taxon>
        <taxon>Actinia</taxon>
    </lineage>
</organism>
<keyword evidence="1" id="KW-0238">DNA-binding</keyword>
<dbReference type="InParanoid" id="A0A6P8HNF5"/>
<proteinExistence type="predicted"/>
<gene>
    <name evidence="3" type="primary">LOC116291170</name>
</gene>
<dbReference type="InterPro" id="IPR052055">
    <property type="entry name" value="Hepadnavirus_pol/RT"/>
</dbReference>
<dbReference type="SUPFAM" id="SSF47823">
    <property type="entry name" value="lambda integrase-like, N-terminal domain"/>
    <property type="match status" value="1"/>
</dbReference>
<dbReference type="GO" id="GO:0003677">
    <property type="term" value="F:DNA binding"/>
    <property type="evidence" value="ECO:0007669"/>
    <property type="project" value="UniProtKB-KW"/>
</dbReference>
<evidence type="ECO:0000313" key="3">
    <source>
        <dbReference type="RefSeq" id="XP_031554157.1"/>
    </source>
</evidence>
<sequence length="432" mass="49938">MSLSRESLQELEWWVSSLPAARRNIVHGIPTMILTSDASSVGWGAWTSQSQTQGLWSQVERKYHINVLEMLAVKLGLMSLFESVSNQHIRILSDNTTTVSYINAMGGCKSKECTQIAKDIWLWAISWHLWLSAAHQPRQLNAIADSLSRHFEDGIEWKLNPILFDRICGLYGVPEIDLFASRINHQTNTYVSWKQDPCATYVDAFTVNWSQFTNSYMFPPFCLISRCLQKIFLEQATVTIIVPLWTTQAWFTRLLSLLIHRPRMFLVTHGMQGIRQQFIECSISEDITNVLMSSWGPSTQKQYNVHIRRWGEFCLQRKVDSLRPNINDVLEFLHSLHIKELSYSTINTARSALSNYLMGFEFPGTHYTITDHPFVVRYLKGVFNFVKPTPRYQETWDVAVGETFIKGTNIQISYFASTHIWTKMSDIIISRY</sequence>
<dbReference type="InterPro" id="IPR010998">
    <property type="entry name" value="Integrase_recombinase_N"/>
</dbReference>
<dbReference type="RefSeq" id="XP_031554157.1">
    <property type="nucleotide sequence ID" value="XM_031698297.1"/>
</dbReference>
<dbReference type="PANTHER" id="PTHR33050:SF7">
    <property type="entry name" value="RIBONUCLEASE H"/>
    <property type="match status" value="1"/>
</dbReference>
<dbReference type="InterPro" id="IPR036397">
    <property type="entry name" value="RNaseH_sf"/>
</dbReference>
<keyword evidence="2" id="KW-1185">Reference proteome</keyword>
<dbReference type="Gene3D" id="1.10.150.130">
    <property type="match status" value="1"/>
</dbReference>
<evidence type="ECO:0000256" key="1">
    <source>
        <dbReference type="ARBA" id="ARBA00023125"/>
    </source>
</evidence>
<dbReference type="OrthoDB" id="5989564at2759"/>
<name>A0A6P8HNF5_ACTTE</name>
<dbReference type="GeneID" id="116291170"/>
<dbReference type="Proteomes" id="UP000515163">
    <property type="component" value="Unplaced"/>
</dbReference>
<dbReference type="Gene3D" id="3.30.420.10">
    <property type="entry name" value="Ribonuclease H-like superfamily/Ribonuclease H"/>
    <property type="match status" value="1"/>
</dbReference>
<dbReference type="KEGG" id="aten:116291170"/>
<reference evidence="3" key="1">
    <citation type="submission" date="2025-08" db="UniProtKB">
        <authorList>
            <consortium name="RefSeq"/>
        </authorList>
    </citation>
    <scope>IDENTIFICATION</scope>
    <source>
        <tissue evidence="3">Tentacle</tissue>
    </source>
</reference>
<dbReference type="PANTHER" id="PTHR33050">
    <property type="entry name" value="REVERSE TRANSCRIPTASE DOMAIN-CONTAINING PROTEIN"/>
    <property type="match status" value="1"/>
</dbReference>
<dbReference type="AlphaFoldDB" id="A0A6P8HNF5"/>
<evidence type="ECO:0000313" key="2">
    <source>
        <dbReference type="Proteomes" id="UP000515163"/>
    </source>
</evidence>
<accession>A0A6P8HNF5</accession>
<dbReference type="SUPFAM" id="SSF53098">
    <property type="entry name" value="Ribonuclease H-like"/>
    <property type="match status" value="1"/>
</dbReference>
<protein>
    <submittedName>
        <fullName evidence="3">Uncharacterized protein LOC116291170</fullName>
    </submittedName>
</protein>
<dbReference type="InterPro" id="IPR012337">
    <property type="entry name" value="RNaseH-like_sf"/>
</dbReference>
<dbReference type="CDD" id="cd09275">
    <property type="entry name" value="RNase_HI_RT_DIRS1"/>
    <property type="match status" value="1"/>
</dbReference>